<comment type="caution">
    <text evidence="1">The sequence shown here is derived from an EMBL/GenBank/DDBJ whole genome shotgun (WGS) entry which is preliminary data.</text>
</comment>
<sequence length="182" mass="19391">MGAELRRRVIGGFASWRKLIFIVGLAAAISACSDSSSNRGTPAPEDTLGEVDEHLSAAAELLASDVPPTSEAAFADTEFAQSQMEPRRRARLDRAHALVMAAEDPEPDWFATTVDRDVIVAGRVKPIPFASGKWMSMATTLAQSIPSGCGSLLVFNAPITTLSTFRRSLAPAMSVGALNRVF</sequence>
<reference evidence="2" key="1">
    <citation type="submission" date="2017-05" db="EMBL/GenBank/DDBJ databases">
        <authorList>
            <person name="Sharma S."/>
            <person name="Sidhu C."/>
            <person name="Pinnaka A.K."/>
        </authorList>
    </citation>
    <scope>NUCLEOTIDE SEQUENCE [LARGE SCALE GENOMIC DNA]</scope>
    <source>
        <strain evidence="2">AK93</strain>
    </source>
</reference>
<evidence type="ECO:0000313" key="2">
    <source>
        <dbReference type="Proteomes" id="UP000256763"/>
    </source>
</evidence>
<name>A0A3E0WMB0_9GAMM</name>
<dbReference type="AlphaFoldDB" id="A0A3E0WMB0"/>
<evidence type="ECO:0000313" key="1">
    <source>
        <dbReference type="EMBL" id="RFA33549.1"/>
    </source>
</evidence>
<dbReference type="EMBL" id="NFZW01000020">
    <property type="protein sequence ID" value="RFA33549.1"/>
    <property type="molecule type" value="Genomic_DNA"/>
</dbReference>
<dbReference type="PROSITE" id="PS51257">
    <property type="entry name" value="PROKAR_LIPOPROTEIN"/>
    <property type="match status" value="1"/>
</dbReference>
<keyword evidence="2" id="KW-1185">Reference proteome</keyword>
<gene>
    <name evidence="1" type="ORF">CAL65_16975</name>
</gene>
<protein>
    <submittedName>
        <fullName evidence="1">Uncharacterized protein</fullName>
    </submittedName>
</protein>
<proteinExistence type="predicted"/>
<dbReference type="Proteomes" id="UP000256763">
    <property type="component" value="Unassembled WGS sequence"/>
</dbReference>
<accession>A0A3E0WMB0</accession>
<organism evidence="1 2">
    <name type="scientific">Alkalilimnicola ehrlichii</name>
    <dbReference type="NCBI Taxonomy" id="351052"/>
    <lineage>
        <taxon>Bacteria</taxon>
        <taxon>Pseudomonadati</taxon>
        <taxon>Pseudomonadota</taxon>
        <taxon>Gammaproteobacteria</taxon>
        <taxon>Chromatiales</taxon>
        <taxon>Ectothiorhodospiraceae</taxon>
        <taxon>Alkalilimnicola</taxon>
    </lineage>
</organism>